<dbReference type="OrthoDB" id="163438at2759"/>
<dbReference type="PANTHER" id="PTHR24201">
    <property type="entry name" value="ANK_REP_REGION DOMAIN-CONTAINING PROTEIN"/>
    <property type="match status" value="1"/>
</dbReference>
<dbReference type="PANTHER" id="PTHR24201:SF9">
    <property type="entry name" value="CYCLIN-DEPENDENT KINASE 4 INHIBITOR C"/>
    <property type="match status" value="1"/>
</dbReference>
<dbReference type="GO" id="GO:0004861">
    <property type="term" value="F:cyclin-dependent protein serine/threonine kinase inhibitor activity"/>
    <property type="evidence" value="ECO:0007669"/>
    <property type="project" value="TreeGrafter"/>
</dbReference>
<dbReference type="InterPro" id="IPR050776">
    <property type="entry name" value="Ank_Repeat/CDKN_Inhibitor"/>
</dbReference>
<dbReference type="Gene3D" id="1.25.40.20">
    <property type="entry name" value="Ankyrin repeat-containing domain"/>
    <property type="match status" value="1"/>
</dbReference>
<dbReference type="PROSITE" id="PS50088">
    <property type="entry name" value="ANK_REPEAT"/>
    <property type="match status" value="2"/>
</dbReference>
<organism evidence="4 5">
    <name type="scientific">Pleuronectes platessa</name>
    <name type="common">European plaice</name>
    <dbReference type="NCBI Taxonomy" id="8262"/>
    <lineage>
        <taxon>Eukaryota</taxon>
        <taxon>Metazoa</taxon>
        <taxon>Chordata</taxon>
        <taxon>Craniata</taxon>
        <taxon>Vertebrata</taxon>
        <taxon>Euteleostomi</taxon>
        <taxon>Actinopterygii</taxon>
        <taxon>Neopterygii</taxon>
        <taxon>Teleostei</taxon>
        <taxon>Neoteleostei</taxon>
        <taxon>Acanthomorphata</taxon>
        <taxon>Carangaria</taxon>
        <taxon>Pleuronectiformes</taxon>
        <taxon>Pleuronectoidei</taxon>
        <taxon>Pleuronectidae</taxon>
        <taxon>Pleuronectes</taxon>
    </lineage>
</organism>
<dbReference type="SMART" id="SM00248">
    <property type="entry name" value="ANK"/>
    <property type="match status" value="3"/>
</dbReference>
<keyword evidence="5" id="KW-1185">Reference proteome</keyword>
<keyword evidence="1" id="KW-0677">Repeat</keyword>
<dbReference type="AlphaFoldDB" id="A0A9N7Y914"/>
<keyword evidence="2 3" id="KW-0040">ANK repeat</keyword>
<evidence type="ECO:0008006" key="6">
    <source>
        <dbReference type="Google" id="ProtNLM"/>
    </source>
</evidence>
<dbReference type="EMBL" id="CADEAL010000246">
    <property type="protein sequence ID" value="CAB1417108.1"/>
    <property type="molecule type" value="Genomic_DNA"/>
</dbReference>
<dbReference type="GO" id="GO:0019901">
    <property type="term" value="F:protein kinase binding"/>
    <property type="evidence" value="ECO:0007669"/>
    <property type="project" value="TreeGrafter"/>
</dbReference>
<dbReference type="Pfam" id="PF13637">
    <property type="entry name" value="Ank_4"/>
    <property type="match status" value="1"/>
</dbReference>
<accession>A0A9N7Y914</accession>
<gene>
    <name evidence="4" type="ORF">PLEPLA_LOCUS4909</name>
</gene>
<reference evidence="4" key="1">
    <citation type="submission" date="2020-03" db="EMBL/GenBank/DDBJ databases">
        <authorList>
            <person name="Weist P."/>
        </authorList>
    </citation>
    <scope>NUCLEOTIDE SEQUENCE</scope>
</reference>
<evidence type="ECO:0000256" key="1">
    <source>
        <dbReference type="ARBA" id="ARBA00022737"/>
    </source>
</evidence>
<dbReference type="InterPro" id="IPR036770">
    <property type="entry name" value="Ankyrin_rpt-contain_sf"/>
</dbReference>
<protein>
    <recommendedName>
        <fullName evidence="6">Cyclin-dependent kinase inhibitor 2C (p18, inhibits CDK4)</fullName>
    </recommendedName>
</protein>
<feature type="repeat" description="ANK" evidence="3">
    <location>
        <begin position="71"/>
        <end position="103"/>
    </location>
</feature>
<comment type="caution">
    <text evidence="4">The sequence shown here is derived from an EMBL/GenBank/DDBJ whole genome shotgun (WGS) entry which is preliminary data.</text>
</comment>
<dbReference type="GO" id="GO:0005634">
    <property type="term" value="C:nucleus"/>
    <property type="evidence" value="ECO:0007669"/>
    <property type="project" value="TreeGrafter"/>
</dbReference>
<evidence type="ECO:0000256" key="2">
    <source>
        <dbReference type="ARBA" id="ARBA00023043"/>
    </source>
</evidence>
<sequence>MTDQRLTDELCDACAAGNLPKVLSSLQSGAEVNGLNTFKKTALQVVKLSSTAVVETLIDGGASPDVRDPDSGRTVTHDAAREGSLDTVRVLMRARANVNLVDDQGNLPLHLASRGGHLQVVQLLIPRTAYPRATNGLGYTAAQLAHFHRRLDTAKYIDKYLSAN</sequence>
<dbReference type="SUPFAM" id="SSF48403">
    <property type="entry name" value="Ankyrin repeat"/>
    <property type="match status" value="1"/>
</dbReference>
<dbReference type="GO" id="GO:0008285">
    <property type="term" value="P:negative regulation of cell population proliferation"/>
    <property type="evidence" value="ECO:0007669"/>
    <property type="project" value="TreeGrafter"/>
</dbReference>
<proteinExistence type="predicted"/>
<dbReference type="GO" id="GO:2000045">
    <property type="term" value="P:regulation of G1/S transition of mitotic cell cycle"/>
    <property type="evidence" value="ECO:0007669"/>
    <property type="project" value="TreeGrafter"/>
</dbReference>
<feature type="repeat" description="ANK" evidence="3">
    <location>
        <begin position="104"/>
        <end position="136"/>
    </location>
</feature>
<dbReference type="GO" id="GO:0005737">
    <property type="term" value="C:cytoplasm"/>
    <property type="evidence" value="ECO:0007669"/>
    <property type="project" value="TreeGrafter"/>
</dbReference>
<dbReference type="PROSITE" id="PS50297">
    <property type="entry name" value="ANK_REP_REGION"/>
    <property type="match status" value="2"/>
</dbReference>
<evidence type="ECO:0000313" key="4">
    <source>
        <dbReference type="EMBL" id="CAB1417108.1"/>
    </source>
</evidence>
<dbReference type="Proteomes" id="UP001153269">
    <property type="component" value="Unassembled WGS sequence"/>
</dbReference>
<name>A0A9N7Y914_PLEPL</name>
<evidence type="ECO:0000256" key="3">
    <source>
        <dbReference type="PROSITE-ProRule" id="PRU00023"/>
    </source>
</evidence>
<evidence type="ECO:0000313" key="5">
    <source>
        <dbReference type="Proteomes" id="UP001153269"/>
    </source>
</evidence>
<dbReference type="InterPro" id="IPR002110">
    <property type="entry name" value="Ankyrin_rpt"/>
</dbReference>